<dbReference type="Pfam" id="PF13380">
    <property type="entry name" value="CoA_binding_2"/>
    <property type="match status" value="1"/>
</dbReference>
<dbReference type="EMBL" id="JACNLK010000058">
    <property type="protein sequence ID" value="MBC8208879.1"/>
    <property type="molecule type" value="Genomic_DNA"/>
</dbReference>
<feature type="domain" description="CoA-binding" evidence="1">
    <location>
        <begin position="13"/>
        <end position="106"/>
    </location>
</feature>
<evidence type="ECO:0000313" key="2">
    <source>
        <dbReference type="EMBL" id="MBC8208879.1"/>
    </source>
</evidence>
<organism evidence="2 3">
    <name type="scientific">Candidatus Desulfatifera sulfidica</name>
    <dbReference type="NCBI Taxonomy" id="2841691"/>
    <lineage>
        <taxon>Bacteria</taxon>
        <taxon>Pseudomonadati</taxon>
        <taxon>Thermodesulfobacteriota</taxon>
        <taxon>Desulfobulbia</taxon>
        <taxon>Desulfobulbales</taxon>
        <taxon>Desulfobulbaceae</taxon>
        <taxon>Candidatus Desulfatifera</taxon>
    </lineage>
</organism>
<dbReference type="InterPro" id="IPR003781">
    <property type="entry name" value="CoA-bd"/>
</dbReference>
<name>A0A8J6NB61_9BACT</name>
<gene>
    <name evidence="2" type="ORF">H8E79_06915</name>
</gene>
<evidence type="ECO:0000313" key="3">
    <source>
        <dbReference type="Proteomes" id="UP000599024"/>
    </source>
</evidence>
<dbReference type="Proteomes" id="UP000599024">
    <property type="component" value="Unassembled WGS sequence"/>
</dbReference>
<dbReference type="PANTHER" id="PTHR33303:SF2">
    <property type="entry name" value="COA-BINDING DOMAIN-CONTAINING PROTEIN"/>
    <property type="match status" value="1"/>
</dbReference>
<dbReference type="InterPro" id="IPR036291">
    <property type="entry name" value="NAD(P)-bd_dom_sf"/>
</dbReference>
<dbReference type="SMART" id="SM00881">
    <property type="entry name" value="CoA_binding"/>
    <property type="match status" value="1"/>
</dbReference>
<evidence type="ECO:0000259" key="1">
    <source>
        <dbReference type="SMART" id="SM00881"/>
    </source>
</evidence>
<dbReference type="SUPFAM" id="SSF51735">
    <property type="entry name" value="NAD(P)-binding Rossmann-fold domains"/>
    <property type="match status" value="1"/>
</dbReference>
<accession>A0A8J6NB61</accession>
<dbReference type="PANTHER" id="PTHR33303">
    <property type="entry name" value="CYTOPLASMIC PROTEIN-RELATED"/>
    <property type="match status" value="1"/>
</dbReference>
<dbReference type="Gene3D" id="3.40.50.720">
    <property type="entry name" value="NAD(P)-binding Rossmann-like Domain"/>
    <property type="match status" value="1"/>
</dbReference>
<protein>
    <submittedName>
        <fullName evidence="2">CoA-binding protein</fullName>
    </submittedName>
</protein>
<sequence>MIHLDSMTRIKELLSRARSIAVVGFSPKDNRPSNMVGRYLINAGYQVFPVNPGHSEICGLPCYPSLAALPGPVDVVDIFRRSDEVLPVVEEAIALGAKVVWMQQGIVNHEAAALAEQAGLTVIMDRCIKVDHQQSGL</sequence>
<reference evidence="2 3" key="1">
    <citation type="submission" date="2020-08" db="EMBL/GenBank/DDBJ databases">
        <title>Bridging the membrane lipid divide: bacteria of the FCB group superphylum have the potential to synthesize archaeal ether lipids.</title>
        <authorList>
            <person name="Villanueva L."/>
            <person name="Von Meijenfeldt F.A.B."/>
            <person name="Westbye A.B."/>
            <person name="Yadav S."/>
            <person name="Hopmans E.C."/>
            <person name="Dutilh B.E."/>
            <person name="Sinninghe Damste J.S."/>
        </authorList>
    </citation>
    <scope>NUCLEOTIDE SEQUENCE [LARGE SCALE GENOMIC DNA]</scope>
    <source>
        <strain evidence="2">NIOZ-UU81</strain>
    </source>
</reference>
<comment type="caution">
    <text evidence="2">The sequence shown here is derived from an EMBL/GenBank/DDBJ whole genome shotgun (WGS) entry which is preliminary data.</text>
</comment>
<dbReference type="AlphaFoldDB" id="A0A8J6NB61"/>
<proteinExistence type="predicted"/>